<dbReference type="GeneID" id="55624482"/>
<evidence type="ECO:0000313" key="1">
    <source>
        <dbReference type="EMBL" id="QGJ90084.1"/>
    </source>
</evidence>
<protein>
    <submittedName>
        <fullName evidence="1">Uncharacterized protein</fullName>
    </submittedName>
</protein>
<organism evidence="1 2">
    <name type="scientific">Mycobacterium phage Indlulamithi</name>
    <dbReference type="NCBI Taxonomy" id="2656582"/>
    <lineage>
        <taxon>Viruses</taxon>
        <taxon>Duplodnaviria</taxon>
        <taxon>Heunggongvirae</taxon>
        <taxon>Uroviricota</taxon>
        <taxon>Caudoviricetes</taxon>
        <taxon>Indlulamithivirus</taxon>
        <taxon>Indlulamithivirus indlulamithi</taxon>
    </lineage>
</organism>
<dbReference type="EMBL" id="MN585993">
    <property type="protein sequence ID" value="QGJ90084.1"/>
    <property type="molecule type" value="Genomic_DNA"/>
</dbReference>
<accession>A0A649VCZ6</accession>
<proteinExistence type="predicted"/>
<name>A0A649VCZ6_9CAUD</name>
<sequence>MNDDLAYVAKCCFHSSDDHNPIGGWDAGYCSGNSCGCEELSDERATVLEVLNHEYGTALTASDLEYKNDVPREWSHILKLGPYGRNLVIDLTSARDVHGYDDALTTSNYEVLQENWKGYDALCDGGYSNCYSIGLQFDEASPADLVSTVKSLEDYPALDDSRMSELEWEWITEQWSDHGIQDARIKLSELLSHDGKTRFEIELPDGDWFDEMIRADIFGDDSNVPYYESGGGAVYPIDEILSDSATLAKYGSILFALV</sequence>
<dbReference type="Proteomes" id="UP000423609">
    <property type="component" value="Segment"/>
</dbReference>
<reference evidence="1 2" key="1">
    <citation type="submission" date="2019-10" db="EMBL/GenBank/DDBJ databases">
        <authorList>
            <person name="Garlena R.A."/>
            <person name="Russell D.A."/>
            <person name="Pope W.H."/>
            <person name="Jacobs-Sera D."/>
            <person name="Hatfull G.F."/>
        </authorList>
    </citation>
    <scope>NUCLEOTIDE SEQUENCE [LARGE SCALE GENOMIC DNA]</scope>
</reference>
<evidence type="ECO:0000313" key="2">
    <source>
        <dbReference type="Proteomes" id="UP000423609"/>
    </source>
</evidence>
<dbReference type="KEGG" id="vg:55624482"/>
<dbReference type="RefSeq" id="YP_009853796.1">
    <property type="nucleotide sequence ID" value="NC_048824.1"/>
</dbReference>
<gene>
    <name evidence="1" type="primary">44</name>
    <name evidence="1" type="ORF">PBI_INDLULAMITHI_44</name>
</gene>
<keyword evidence="2" id="KW-1185">Reference proteome</keyword>